<evidence type="ECO:0000313" key="8">
    <source>
        <dbReference type="Proteomes" id="UP001596414"/>
    </source>
</evidence>
<feature type="domain" description="HTH tetR-type" evidence="6">
    <location>
        <begin position="3"/>
        <end position="63"/>
    </location>
</feature>
<dbReference type="Proteomes" id="UP001596414">
    <property type="component" value="Unassembled WGS sequence"/>
</dbReference>
<evidence type="ECO:0000256" key="4">
    <source>
        <dbReference type="ARBA" id="ARBA00023163"/>
    </source>
</evidence>
<dbReference type="RefSeq" id="WP_267637750.1">
    <property type="nucleotide sequence ID" value="NZ_JAODIY010000010.1"/>
</dbReference>
<evidence type="ECO:0000259" key="6">
    <source>
        <dbReference type="PROSITE" id="PS50977"/>
    </source>
</evidence>
<keyword evidence="1" id="KW-0678">Repressor</keyword>
<evidence type="ECO:0000256" key="2">
    <source>
        <dbReference type="ARBA" id="ARBA00023015"/>
    </source>
</evidence>
<dbReference type="InterPro" id="IPR050109">
    <property type="entry name" value="HTH-type_TetR-like_transc_reg"/>
</dbReference>
<proteinExistence type="predicted"/>
<evidence type="ECO:0000313" key="7">
    <source>
        <dbReference type="EMBL" id="MFC7124537.1"/>
    </source>
</evidence>
<feature type="DNA-binding region" description="H-T-H motif" evidence="5">
    <location>
        <begin position="26"/>
        <end position="45"/>
    </location>
</feature>
<dbReference type="Pfam" id="PF00440">
    <property type="entry name" value="TetR_N"/>
    <property type="match status" value="1"/>
</dbReference>
<organism evidence="7 8">
    <name type="scientific">Halovenus rubra</name>
    <dbReference type="NCBI Taxonomy" id="869890"/>
    <lineage>
        <taxon>Archaea</taxon>
        <taxon>Methanobacteriati</taxon>
        <taxon>Methanobacteriota</taxon>
        <taxon>Stenosarchaea group</taxon>
        <taxon>Halobacteria</taxon>
        <taxon>Halobacteriales</taxon>
        <taxon>Haloarculaceae</taxon>
        <taxon>Halovenus</taxon>
    </lineage>
</organism>
<keyword evidence="3 5" id="KW-0238">DNA-binding</keyword>
<evidence type="ECO:0000256" key="5">
    <source>
        <dbReference type="PROSITE-ProRule" id="PRU00335"/>
    </source>
</evidence>
<dbReference type="Gene3D" id="1.10.357.10">
    <property type="entry name" value="Tetracycline Repressor, domain 2"/>
    <property type="match status" value="1"/>
</dbReference>
<dbReference type="InterPro" id="IPR001647">
    <property type="entry name" value="HTH_TetR"/>
</dbReference>
<name>A0ABD5X0R9_9EURY</name>
<reference evidence="7 8" key="1">
    <citation type="journal article" date="2014" name="Int. J. Syst. Evol. Microbiol.">
        <title>Complete genome sequence of Corynebacterium casei LMG S-19264T (=DSM 44701T), isolated from a smear-ripened cheese.</title>
        <authorList>
            <consortium name="US DOE Joint Genome Institute (JGI-PGF)"/>
            <person name="Walter F."/>
            <person name="Albersmeier A."/>
            <person name="Kalinowski J."/>
            <person name="Ruckert C."/>
        </authorList>
    </citation>
    <scope>NUCLEOTIDE SEQUENCE [LARGE SCALE GENOMIC DNA]</scope>
    <source>
        <strain evidence="7 8">CGMCC 4.7215</strain>
    </source>
</reference>
<dbReference type="SUPFAM" id="SSF48498">
    <property type="entry name" value="Tetracyclin repressor-like, C-terminal domain"/>
    <property type="match status" value="1"/>
</dbReference>
<gene>
    <name evidence="7" type="ORF">ACFQJ7_00575</name>
</gene>
<dbReference type="Pfam" id="PF13977">
    <property type="entry name" value="TetR_C_6"/>
    <property type="match status" value="1"/>
</dbReference>
<keyword evidence="4" id="KW-0804">Transcription</keyword>
<dbReference type="PRINTS" id="PR00455">
    <property type="entry name" value="HTHTETR"/>
</dbReference>
<accession>A0ABD5X0R9</accession>
<dbReference type="PANTHER" id="PTHR30055:SF234">
    <property type="entry name" value="HTH-TYPE TRANSCRIPTIONAL REGULATOR BETI"/>
    <property type="match status" value="1"/>
</dbReference>
<dbReference type="InterPro" id="IPR036271">
    <property type="entry name" value="Tet_transcr_reg_TetR-rel_C_sf"/>
</dbReference>
<dbReference type="InterPro" id="IPR009057">
    <property type="entry name" value="Homeodomain-like_sf"/>
</dbReference>
<keyword evidence="2" id="KW-0805">Transcription regulation</keyword>
<dbReference type="AlphaFoldDB" id="A0ABD5X0R9"/>
<sequence length="196" mass="22205">METETEDEIIEATRRALCEYGYADLTMQRIAEEASMTSAAIHYHYDTKAELLNAFLDDLLDRFEAWLACDAEDPRERLETFFDAVFTAQNPNEFPVALMEMKGQSPYQDSFRERFLALDEVMRSVVATAVRDGIDAGQFEDAEPKQVARHVVTMINGTHVRTVALGEDADATRILVEQYLELQLGWEPESGSEVVV</sequence>
<dbReference type="SUPFAM" id="SSF46689">
    <property type="entry name" value="Homeodomain-like"/>
    <property type="match status" value="1"/>
</dbReference>
<evidence type="ECO:0000256" key="1">
    <source>
        <dbReference type="ARBA" id="ARBA00022491"/>
    </source>
</evidence>
<dbReference type="GO" id="GO:0003677">
    <property type="term" value="F:DNA binding"/>
    <property type="evidence" value="ECO:0007669"/>
    <property type="project" value="UniProtKB-UniRule"/>
</dbReference>
<dbReference type="PROSITE" id="PS50977">
    <property type="entry name" value="HTH_TETR_2"/>
    <property type="match status" value="1"/>
</dbReference>
<dbReference type="EMBL" id="JBHSZQ010000001">
    <property type="protein sequence ID" value="MFC7124537.1"/>
    <property type="molecule type" value="Genomic_DNA"/>
</dbReference>
<comment type="caution">
    <text evidence="7">The sequence shown here is derived from an EMBL/GenBank/DDBJ whole genome shotgun (WGS) entry which is preliminary data.</text>
</comment>
<dbReference type="PANTHER" id="PTHR30055">
    <property type="entry name" value="HTH-TYPE TRANSCRIPTIONAL REGULATOR RUTR"/>
    <property type="match status" value="1"/>
</dbReference>
<evidence type="ECO:0000256" key="3">
    <source>
        <dbReference type="ARBA" id="ARBA00023125"/>
    </source>
</evidence>
<dbReference type="InterPro" id="IPR039538">
    <property type="entry name" value="BetI_C"/>
</dbReference>
<protein>
    <submittedName>
        <fullName evidence="7">TetR/AcrR family transcriptional regulator</fullName>
    </submittedName>
</protein>